<protein>
    <submittedName>
        <fullName evidence="6">Sigma-70 family RNA polymerase sigma factor</fullName>
    </submittedName>
</protein>
<dbReference type="PANTHER" id="PTHR43133">
    <property type="entry name" value="RNA POLYMERASE ECF-TYPE SIGMA FACTO"/>
    <property type="match status" value="1"/>
</dbReference>
<dbReference type="Pfam" id="PF04542">
    <property type="entry name" value="Sigma70_r2"/>
    <property type="match status" value="1"/>
</dbReference>
<keyword evidence="2" id="KW-0731">Sigma factor</keyword>
<dbReference type="KEGG" id="mlz:F6J85_01510"/>
<dbReference type="EMBL" id="CP044232">
    <property type="protein sequence ID" value="QEW01905.1"/>
    <property type="molecule type" value="Genomic_DNA"/>
</dbReference>
<feature type="domain" description="RNA polymerase sigma-70 region 2" evidence="5">
    <location>
        <begin position="26"/>
        <end position="93"/>
    </location>
</feature>
<keyword evidence="7" id="KW-1185">Reference proteome</keyword>
<dbReference type="Proteomes" id="UP000325516">
    <property type="component" value="Chromosome"/>
</dbReference>
<proteinExistence type="predicted"/>
<sequence>MGHDLRAPEVVNPRMDARTARVAAAVDTNASDVLGYFARRVDQPEDAADLLSETFLVIWRRASSLPPTDAEMRPWIFGIARKVLLRHYRHTTRQHALADRVRTILSVTPHPGFHDPSEHPELHEAIARLDRGRPRYHRPHPLGGLLARRSKSHPRYEGRHRPKPVSPRPRVAAFPAAAGASTAHESPRPLACSVDASRCRPSPTGTLHMAAALPRLPP</sequence>
<reference evidence="7" key="1">
    <citation type="submission" date="2019-09" db="EMBL/GenBank/DDBJ databases">
        <title>Mumia zhuanghuii sp. nov. isolated from the intestinal contents of plateau pika (Ochotona curzoniae) in the Qinghai-Tibet plateau of China.</title>
        <authorList>
            <person name="Tian Z."/>
        </authorList>
    </citation>
    <scope>NUCLEOTIDE SEQUENCE [LARGE SCALE GENOMIC DNA]</scope>
    <source>
        <strain evidence="7">L-031</strain>
    </source>
</reference>
<dbReference type="InterPro" id="IPR039425">
    <property type="entry name" value="RNA_pol_sigma-70-like"/>
</dbReference>
<dbReference type="GO" id="GO:0016987">
    <property type="term" value="F:sigma factor activity"/>
    <property type="evidence" value="ECO:0007669"/>
    <property type="project" value="UniProtKB-KW"/>
</dbReference>
<accession>A0A5J6L0A8</accession>
<dbReference type="AlphaFoldDB" id="A0A5J6L0A8"/>
<feature type="region of interest" description="Disordered" evidence="4">
    <location>
        <begin position="133"/>
        <end position="206"/>
    </location>
</feature>
<keyword evidence="1" id="KW-0805">Transcription regulation</keyword>
<evidence type="ECO:0000256" key="4">
    <source>
        <dbReference type="SAM" id="MobiDB-lite"/>
    </source>
</evidence>
<name>A0A5J6L0A8_9MICO</name>
<dbReference type="InterPro" id="IPR013325">
    <property type="entry name" value="RNA_pol_sigma_r2"/>
</dbReference>
<dbReference type="Gene3D" id="1.10.1740.10">
    <property type="match status" value="1"/>
</dbReference>
<dbReference type="PANTHER" id="PTHR43133:SF62">
    <property type="entry name" value="RNA POLYMERASE SIGMA FACTOR SIGZ"/>
    <property type="match status" value="1"/>
</dbReference>
<dbReference type="GO" id="GO:0006352">
    <property type="term" value="P:DNA-templated transcription initiation"/>
    <property type="evidence" value="ECO:0007669"/>
    <property type="project" value="InterPro"/>
</dbReference>
<evidence type="ECO:0000259" key="5">
    <source>
        <dbReference type="Pfam" id="PF04542"/>
    </source>
</evidence>
<dbReference type="InterPro" id="IPR007627">
    <property type="entry name" value="RNA_pol_sigma70_r2"/>
</dbReference>
<evidence type="ECO:0000256" key="1">
    <source>
        <dbReference type="ARBA" id="ARBA00023015"/>
    </source>
</evidence>
<organism evidence="6 7">
    <name type="scientific">Microbacterium lushaniae</name>
    <dbReference type="NCBI Taxonomy" id="2614639"/>
    <lineage>
        <taxon>Bacteria</taxon>
        <taxon>Bacillati</taxon>
        <taxon>Actinomycetota</taxon>
        <taxon>Actinomycetes</taxon>
        <taxon>Micrococcales</taxon>
        <taxon>Microbacteriaceae</taxon>
        <taxon>Microbacterium</taxon>
    </lineage>
</organism>
<feature type="compositionally biased region" description="Low complexity" evidence="4">
    <location>
        <begin position="168"/>
        <end position="183"/>
    </location>
</feature>
<dbReference type="SUPFAM" id="SSF88946">
    <property type="entry name" value="Sigma2 domain of RNA polymerase sigma factors"/>
    <property type="match status" value="1"/>
</dbReference>
<evidence type="ECO:0000313" key="7">
    <source>
        <dbReference type="Proteomes" id="UP000325516"/>
    </source>
</evidence>
<keyword evidence="3" id="KW-0804">Transcription</keyword>
<evidence type="ECO:0000256" key="2">
    <source>
        <dbReference type="ARBA" id="ARBA00023082"/>
    </source>
</evidence>
<evidence type="ECO:0000256" key="3">
    <source>
        <dbReference type="ARBA" id="ARBA00023163"/>
    </source>
</evidence>
<gene>
    <name evidence="6" type="ORF">F6J85_01510</name>
</gene>
<evidence type="ECO:0000313" key="6">
    <source>
        <dbReference type="EMBL" id="QEW01905.1"/>
    </source>
</evidence>